<evidence type="ECO:0000256" key="6">
    <source>
        <dbReference type="ARBA" id="ARBA00023163"/>
    </source>
</evidence>
<name>A0A9J6NYU7_9CLOT</name>
<evidence type="ECO:0000256" key="2">
    <source>
        <dbReference type="ARBA" id="ARBA00022553"/>
    </source>
</evidence>
<keyword evidence="3" id="KW-0902">Two-component regulatory system</keyword>
<comment type="caution">
    <text evidence="12">The sequence shown here is derived from an EMBL/GenBank/DDBJ whole genome shotgun (WGS) entry which is preliminary data.</text>
</comment>
<protein>
    <recommendedName>
        <fullName evidence="1">Stage 0 sporulation protein A homolog</fullName>
    </recommendedName>
</protein>
<evidence type="ECO:0000256" key="4">
    <source>
        <dbReference type="ARBA" id="ARBA00023015"/>
    </source>
</evidence>
<keyword evidence="13" id="KW-1185">Reference proteome</keyword>
<dbReference type="GO" id="GO:0000976">
    <property type="term" value="F:transcription cis-regulatory region binding"/>
    <property type="evidence" value="ECO:0007669"/>
    <property type="project" value="TreeGrafter"/>
</dbReference>
<evidence type="ECO:0000256" key="7">
    <source>
        <dbReference type="ARBA" id="ARBA00024867"/>
    </source>
</evidence>
<feature type="domain" description="Response regulatory" evidence="10">
    <location>
        <begin position="4"/>
        <end position="118"/>
    </location>
</feature>
<dbReference type="GO" id="GO:0032993">
    <property type="term" value="C:protein-DNA complex"/>
    <property type="evidence" value="ECO:0007669"/>
    <property type="project" value="TreeGrafter"/>
</dbReference>
<evidence type="ECO:0000256" key="1">
    <source>
        <dbReference type="ARBA" id="ARBA00018672"/>
    </source>
</evidence>
<dbReference type="SUPFAM" id="SSF52172">
    <property type="entry name" value="CheY-like"/>
    <property type="match status" value="1"/>
</dbReference>
<dbReference type="InterPro" id="IPR039420">
    <property type="entry name" value="WalR-like"/>
</dbReference>
<proteinExistence type="predicted"/>
<accession>A0A9J6NYU7</accession>
<dbReference type="InterPro" id="IPR001789">
    <property type="entry name" value="Sig_transdc_resp-reg_receiver"/>
</dbReference>
<comment type="function">
    <text evidence="7">May play the central regulatory role in sporulation. It may be an element of the effector pathway responsible for the activation of sporulation genes in response to nutritional stress. Spo0A may act in concert with spo0H (a sigma factor) to control the expression of some genes that are critical to the sporulation process.</text>
</comment>
<dbReference type="GO" id="GO:0005829">
    <property type="term" value="C:cytosol"/>
    <property type="evidence" value="ECO:0007669"/>
    <property type="project" value="TreeGrafter"/>
</dbReference>
<keyword evidence="4" id="KW-0805">Transcription regulation</keyword>
<reference evidence="12" key="1">
    <citation type="journal article" date="2021" name="mSystems">
        <title>Bacteria and Archaea Synergistically Convert Glycine Betaine to Biogenic Methane in the Formosa Cold Seep of the South China Sea.</title>
        <authorList>
            <person name="Li L."/>
            <person name="Zhang W."/>
            <person name="Zhang S."/>
            <person name="Song L."/>
            <person name="Sun Q."/>
            <person name="Zhang H."/>
            <person name="Xiang H."/>
            <person name="Dong X."/>
        </authorList>
    </citation>
    <scope>NUCLEOTIDE SEQUENCE</scope>
    <source>
        <strain evidence="12">ZWT</strain>
    </source>
</reference>
<keyword evidence="5 9" id="KW-0238">DNA-binding</keyword>
<dbReference type="Gene3D" id="6.10.250.690">
    <property type="match status" value="1"/>
</dbReference>
<dbReference type="Pfam" id="PF00486">
    <property type="entry name" value="Trans_reg_C"/>
    <property type="match status" value="1"/>
</dbReference>
<dbReference type="PANTHER" id="PTHR48111:SF73">
    <property type="entry name" value="ALKALINE PHOSPHATASE SYNTHESIS TRANSCRIPTIONAL REGULATORY PROTEIN PHOP"/>
    <property type="match status" value="1"/>
</dbReference>
<dbReference type="PROSITE" id="PS51755">
    <property type="entry name" value="OMPR_PHOB"/>
    <property type="match status" value="1"/>
</dbReference>
<dbReference type="SMART" id="SM00862">
    <property type="entry name" value="Trans_reg_C"/>
    <property type="match status" value="1"/>
</dbReference>
<dbReference type="InterPro" id="IPR011006">
    <property type="entry name" value="CheY-like_superfamily"/>
</dbReference>
<reference evidence="12" key="2">
    <citation type="submission" date="2021-04" db="EMBL/GenBank/DDBJ databases">
        <authorList>
            <person name="Dong X."/>
        </authorList>
    </citation>
    <scope>NUCLEOTIDE SEQUENCE</scope>
    <source>
        <strain evidence="12">ZWT</strain>
    </source>
</reference>
<evidence type="ECO:0000313" key="13">
    <source>
        <dbReference type="Proteomes" id="UP001056429"/>
    </source>
</evidence>
<evidence type="ECO:0000256" key="5">
    <source>
        <dbReference type="ARBA" id="ARBA00023125"/>
    </source>
</evidence>
<evidence type="ECO:0000259" key="10">
    <source>
        <dbReference type="PROSITE" id="PS50110"/>
    </source>
</evidence>
<dbReference type="Gene3D" id="1.10.10.10">
    <property type="entry name" value="Winged helix-like DNA-binding domain superfamily/Winged helix DNA-binding domain"/>
    <property type="match status" value="1"/>
</dbReference>
<keyword evidence="6" id="KW-0804">Transcription</keyword>
<dbReference type="PROSITE" id="PS50110">
    <property type="entry name" value="RESPONSE_REGULATORY"/>
    <property type="match status" value="1"/>
</dbReference>
<feature type="domain" description="OmpR/PhoB-type" evidence="11">
    <location>
        <begin position="130"/>
        <end position="226"/>
    </location>
</feature>
<sequence length="229" mass="26128">MSTTILIVEDEFKMRKLIKDYFKKENYIIIEAGDGPTAIKEFKNNPDIDIIILDIMIPELDGYTVCEEIREISTVPIIMLTAKGEEEDKLLGFELGADEYVTKPFSPKVLVARVKALLKRSSITIQPSNNKIITIADLKVNIQEKSAHIGNTSLQLSPKEYDLLEYMSNNPNMVLSRDSLLNNVWGYDYFGDSRTVDTHIKRLREKLDVMSYIVKTVRGKGYMLKIGDE</sequence>
<evidence type="ECO:0000259" key="11">
    <source>
        <dbReference type="PROSITE" id="PS51755"/>
    </source>
</evidence>
<evidence type="ECO:0000313" key="12">
    <source>
        <dbReference type="EMBL" id="MCM1989610.1"/>
    </source>
</evidence>
<dbReference type="PANTHER" id="PTHR48111">
    <property type="entry name" value="REGULATOR OF RPOS"/>
    <property type="match status" value="1"/>
</dbReference>
<dbReference type="EMBL" id="JAGSOJ010000002">
    <property type="protein sequence ID" value="MCM1989610.1"/>
    <property type="molecule type" value="Genomic_DNA"/>
</dbReference>
<dbReference type="Gene3D" id="3.40.50.2300">
    <property type="match status" value="1"/>
</dbReference>
<organism evidence="12 13">
    <name type="scientific">Oceanirhabdus seepicola</name>
    <dbReference type="NCBI Taxonomy" id="2828781"/>
    <lineage>
        <taxon>Bacteria</taxon>
        <taxon>Bacillati</taxon>
        <taxon>Bacillota</taxon>
        <taxon>Clostridia</taxon>
        <taxon>Eubacteriales</taxon>
        <taxon>Clostridiaceae</taxon>
        <taxon>Oceanirhabdus</taxon>
    </lineage>
</organism>
<keyword evidence="2 8" id="KW-0597">Phosphoprotein</keyword>
<dbReference type="InterPro" id="IPR036388">
    <property type="entry name" value="WH-like_DNA-bd_sf"/>
</dbReference>
<dbReference type="CDD" id="cd00383">
    <property type="entry name" value="trans_reg_C"/>
    <property type="match status" value="1"/>
</dbReference>
<dbReference type="RefSeq" id="WP_250858641.1">
    <property type="nucleotide sequence ID" value="NZ_JAGSOJ010000002.1"/>
</dbReference>
<evidence type="ECO:0000256" key="3">
    <source>
        <dbReference type="ARBA" id="ARBA00023012"/>
    </source>
</evidence>
<dbReference type="AlphaFoldDB" id="A0A9J6NYU7"/>
<dbReference type="GO" id="GO:0006355">
    <property type="term" value="P:regulation of DNA-templated transcription"/>
    <property type="evidence" value="ECO:0007669"/>
    <property type="project" value="InterPro"/>
</dbReference>
<dbReference type="FunFam" id="3.40.50.2300:FF:000001">
    <property type="entry name" value="DNA-binding response regulator PhoB"/>
    <property type="match status" value="1"/>
</dbReference>
<dbReference type="InterPro" id="IPR001867">
    <property type="entry name" value="OmpR/PhoB-type_DNA-bd"/>
</dbReference>
<dbReference type="Pfam" id="PF00072">
    <property type="entry name" value="Response_reg"/>
    <property type="match status" value="1"/>
</dbReference>
<feature type="modified residue" description="4-aspartylphosphate" evidence="8">
    <location>
        <position position="54"/>
    </location>
</feature>
<feature type="DNA-binding region" description="OmpR/PhoB-type" evidence="9">
    <location>
        <begin position="130"/>
        <end position="226"/>
    </location>
</feature>
<dbReference type="Proteomes" id="UP001056429">
    <property type="component" value="Unassembled WGS sequence"/>
</dbReference>
<dbReference type="FunFam" id="1.10.10.10:FF:000018">
    <property type="entry name" value="DNA-binding response regulator ResD"/>
    <property type="match status" value="1"/>
</dbReference>
<dbReference type="SUPFAM" id="SSF46894">
    <property type="entry name" value="C-terminal effector domain of the bipartite response regulators"/>
    <property type="match status" value="1"/>
</dbReference>
<dbReference type="InterPro" id="IPR016032">
    <property type="entry name" value="Sig_transdc_resp-reg_C-effctor"/>
</dbReference>
<dbReference type="SMART" id="SM00448">
    <property type="entry name" value="REC"/>
    <property type="match status" value="1"/>
</dbReference>
<evidence type="ECO:0000256" key="9">
    <source>
        <dbReference type="PROSITE-ProRule" id="PRU01091"/>
    </source>
</evidence>
<gene>
    <name evidence="12" type="ORF">KDK92_07655</name>
</gene>
<dbReference type="GO" id="GO:0000156">
    <property type="term" value="F:phosphorelay response regulator activity"/>
    <property type="evidence" value="ECO:0007669"/>
    <property type="project" value="TreeGrafter"/>
</dbReference>
<evidence type="ECO:0000256" key="8">
    <source>
        <dbReference type="PROSITE-ProRule" id="PRU00169"/>
    </source>
</evidence>